<dbReference type="AlphaFoldDB" id="A0A8T0PK86"/>
<sequence length="127" mass="14272">MWRGSWCSFSFLDSISASDSCMCTFPFEVISPYASDLTGGQATRKSQHQGRNRAWPSSPPLPPRWLKVAIRLGGAPHELYLKDAIHAEAPRRWPWRCASPRLFVQGQQQLRSFLVDSATIAARLLSV</sequence>
<evidence type="ECO:0000313" key="3">
    <source>
        <dbReference type="EMBL" id="KAG2561515.1"/>
    </source>
</evidence>
<evidence type="ECO:0000256" key="1">
    <source>
        <dbReference type="SAM" id="MobiDB-lite"/>
    </source>
</evidence>
<evidence type="ECO:0000313" key="4">
    <source>
        <dbReference type="Proteomes" id="UP000823388"/>
    </source>
</evidence>
<protein>
    <submittedName>
        <fullName evidence="3">Uncharacterized protein</fullName>
    </submittedName>
</protein>
<feature type="region of interest" description="Disordered" evidence="1">
    <location>
        <begin position="38"/>
        <end position="60"/>
    </location>
</feature>
<keyword evidence="4" id="KW-1185">Reference proteome</keyword>
<evidence type="ECO:0000256" key="2">
    <source>
        <dbReference type="SAM" id="SignalP"/>
    </source>
</evidence>
<name>A0A8T0PK86_PANVG</name>
<gene>
    <name evidence="3" type="ORF">PVAP13_8KG165201</name>
</gene>
<feature type="signal peptide" evidence="2">
    <location>
        <begin position="1"/>
        <end position="17"/>
    </location>
</feature>
<comment type="caution">
    <text evidence="3">The sequence shown here is derived from an EMBL/GenBank/DDBJ whole genome shotgun (WGS) entry which is preliminary data.</text>
</comment>
<dbReference type="EMBL" id="CM029051">
    <property type="protein sequence ID" value="KAG2561515.1"/>
    <property type="molecule type" value="Genomic_DNA"/>
</dbReference>
<proteinExistence type="predicted"/>
<dbReference type="Proteomes" id="UP000823388">
    <property type="component" value="Chromosome 8K"/>
</dbReference>
<reference evidence="3" key="1">
    <citation type="submission" date="2020-05" db="EMBL/GenBank/DDBJ databases">
        <title>WGS assembly of Panicum virgatum.</title>
        <authorList>
            <person name="Lovell J.T."/>
            <person name="Jenkins J."/>
            <person name="Shu S."/>
            <person name="Juenger T.E."/>
            <person name="Schmutz J."/>
        </authorList>
    </citation>
    <scope>NUCLEOTIDE SEQUENCE</scope>
    <source>
        <strain evidence="3">AP13</strain>
    </source>
</reference>
<feature type="chain" id="PRO_5035739043" evidence="2">
    <location>
        <begin position="18"/>
        <end position="127"/>
    </location>
</feature>
<accession>A0A8T0PK86</accession>
<keyword evidence="2" id="KW-0732">Signal</keyword>
<organism evidence="3 4">
    <name type="scientific">Panicum virgatum</name>
    <name type="common">Blackwell switchgrass</name>
    <dbReference type="NCBI Taxonomy" id="38727"/>
    <lineage>
        <taxon>Eukaryota</taxon>
        <taxon>Viridiplantae</taxon>
        <taxon>Streptophyta</taxon>
        <taxon>Embryophyta</taxon>
        <taxon>Tracheophyta</taxon>
        <taxon>Spermatophyta</taxon>
        <taxon>Magnoliopsida</taxon>
        <taxon>Liliopsida</taxon>
        <taxon>Poales</taxon>
        <taxon>Poaceae</taxon>
        <taxon>PACMAD clade</taxon>
        <taxon>Panicoideae</taxon>
        <taxon>Panicodae</taxon>
        <taxon>Paniceae</taxon>
        <taxon>Panicinae</taxon>
        <taxon>Panicum</taxon>
        <taxon>Panicum sect. Hiantes</taxon>
    </lineage>
</organism>